<accession>A0A654BZE8</accession>
<proteinExistence type="predicted"/>
<reference evidence="1 2" key="1">
    <citation type="submission" date="2019-10" db="EMBL/GenBank/DDBJ databases">
        <authorList>
            <person name="Karimi E."/>
        </authorList>
    </citation>
    <scope>NUCLEOTIDE SEQUENCE [LARGE SCALE GENOMIC DNA]</scope>
    <source>
        <strain evidence="1">Bacillus sp. 71</strain>
    </source>
</reference>
<sequence length="43" mass="4926">MSFILTTSEAMKVMNVNCSRLNVLIKSGRIIPLKLTKNMRLFL</sequence>
<evidence type="ECO:0000313" key="1">
    <source>
        <dbReference type="EMBL" id="VXC85883.1"/>
    </source>
</evidence>
<name>A0A654BZE8_BACMY</name>
<dbReference type="Proteomes" id="UP000437562">
    <property type="component" value="Unassembled WGS sequence"/>
</dbReference>
<organism evidence="1 2">
    <name type="scientific">Bacillus mycoides</name>
    <dbReference type="NCBI Taxonomy" id="1405"/>
    <lineage>
        <taxon>Bacteria</taxon>
        <taxon>Bacillati</taxon>
        <taxon>Bacillota</taxon>
        <taxon>Bacilli</taxon>
        <taxon>Bacillales</taxon>
        <taxon>Bacillaceae</taxon>
        <taxon>Bacillus</taxon>
        <taxon>Bacillus cereus group</taxon>
    </lineage>
</organism>
<protein>
    <submittedName>
        <fullName evidence="1">DNA-binding protein</fullName>
    </submittedName>
</protein>
<evidence type="ECO:0000313" key="2">
    <source>
        <dbReference type="Proteomes" id="UP000437562"/>
    </source>
</evidence>
<gene>
    <name evidence="1" type="ORF">BACI71_90028</name>
</gene>
<keyword evidence="1" id="KW-0238">DNA-binding</keyword>
<dbReference type="AlphaFoldDB" id="A0A654BZE8"/>
<dbReference type="EMBL" id="CABWMC010000034">
    <property type="protein sequence ID" value="VXC85883.1"/>
    <property type="molecule type" value="Genomic_DNA"/>
</dbReference>
<dbReference type="GO" id="GO:0003677">
    <property type="term" value="F:DNA binding"/>
    <property type="evidence" value="ECO:0007669"/>
    <property type="project" value="UniProtKB-KW"/>
</dbReference>